<dbReference type="SMART" id="SM00919">
    <property type="entry name" value="Malic_M"/>
    <property type="match status" value="1"/>
</dbReference>
<evidence type="ECO:0000256" key="9">
    <source>
        <dbReference type="SAM" id="SignalP"/>
    </source>
</evidence>
<dbReference type="EMBL" id="CDMZ01004645">
    <property type="protein sequence ID" value="CEM50368.1"/>
    <property type="molecule type" value="Genomic_DNA"/>
</dbReference>
<dbReference type="GO" id="GO:0006108">
    <property type="term" value="P:malate metabolic process"/>
    <property type="evidence" value="ECO:0007669"/>
    <property type="project" value="TreeGrafter"/>
</dbReference>
<dbReference type="GO" id="GO:0051287">
    <property type="term" value="F:NAD binding"/>
    <property type="evidence" value="ECO:0007669"/>
    <property type="project" value="InterPro"/>
</dbReference>
<proteinExistence type="inferred from homology"/>
<keyword evidence="3 7" id="KW-0479">Metal-binding</keyword>
<evidence type="ECO:0000256" key="7">
    <source>
        <dbReference type="PIRSR" id="PIRSR000106-3"/>
    </source>
</evidence>
<feature type="binding site" evidence="7">
    <location>
        <position position="276"/>
    </location>
    <ligand>
        <name>a divalent metal cation</name>
        <dbReference type="ChEBI" id="CHEBI:60240"/>
    </ligand>
</feature>
<dbReference type="InterPro" id="IPR012302">
    <property type="entry name" value="Malic_NAD-bd"/>
</dbReference>
<dbReference type="SUPFAM" id="SSF53223">
    <property type="entry name" value="Aminoacid dehydrogenase-like, N-terminal domain"/>
    <property type="match status" value="1"/>
</dbReference>
<feature type="domain" description="Malic enzyme N-terminal" evidence="11">
    <location>
        <begin position="85"/>
        <end position="267"/>
    </location>
</feature>
<feature type="binding site" evidence="7">
    <location>
        <position position="253"/>
    </location>
    <ligand>
        <name>a divalent metal cation</name>
        <dbReference type="ChEBI" id="CHEBI:60240"/>
    </ligand>
</feature>
<feature type="binding site" evidence="6">
    <location>
        <position position="526"/>
    </location>
    <ligand>
        <name>(S)-malate</name>
        <dbReference type="ChEBI" id="CHEBI:15589"/>
    </ligand>
</feature>
<organism evidence="12">
    <name type="scientific">Chromera velia CCMP2878</name>
    <dbReference type="NCBI Taxonomy" id="1169474"/>
    <lineage>
        <taxon>Eukaryota</taxon>
        <taxon>Sar</taxon>
        <taxon>Alveolata</taxon>
        <taxon>Colpodellida</taxon>
        <taxon>Chromeraceae</taxon>
        <taxon>Chromera</taxon>
    </lineage>
</organism>
<accession>A0A0G4I0N6</accession>
<keyword evidence="9" id="KW-0732">Signal</keyword>
<dbReference type="PIRSF" id="PIRSF000106">
    <property type="entry name" value="ME"/>
    <property type="match status" value="1"/>
</dbReference>
<comment type="cofactor">
    <cofactor evidence="1">
        <name>Mn(2+)</name>
        <dbReference type="ChEBI" id="CHEBI:29035"/>
    </cofactor>
</comment>
<dbReference type="PANTHER" id="PTHR23406:SF32">
    <property type="entry name" value="NADP-DEPENDENT MALIC ENZYME"/>
    <property type="match status" value="1"/>
</dbReference>
<evidence type="ECO:0000256" key="6">
    <source>
        <dbReference type="PIRSR" id="PIRSR000106-2"/>
    </source>
</evidence>
<dbReference type="GO" id="GO:0004471">
    <property type="term" value="F:malate dehydrogenase (decarboxylating) (NAD+) activity"/>
    <property type="evidence" value="ECO:0007669"/>
    <property type="project" value="TreeGrafter"/>
</dbReference>
<dbReference type="PhylomeDB" id="A0A0G4I0N6"/>
<reference evidence="12" key="1">
    <citation type="submission" date="2014-11" db="EMBL/GenBank/DDBJ databases">
        <authorList>
            <person name="Otto D Thomas"/>
            <person name="Naeem Raeece"/>
        </authorList>
    </citation>
    <scope>NUCLEOTIDE SEQUENCE</scope>
</reference>
<evidence type="ECO:0000256" key="1">
    <source>
        <dbReference type="ARBA" id="ARBA00001936"/>
    </source>
</evidence>
<evidence type="ECO:0000259" key="10">
    <source>
        <dbReference type="SMART" id="SM00919"/>
    </source>
</evidence>
<dbReference type="Pfam" id="PF03949">
    <property type="entry name" value="Malic_M"/>
    <property type="match status" value="2"/>
</dbReference>
<dbReference type="PROSITE" id="PS00331">
    <property type="entry name" value="MALIC_ENZYMES"/>
    <property type="match status" value="1"/>
</dbReference>
<dbReference type="InterPro" id="IPR037062">
    <property type="entry name" value="Malic_N_dom_sf"/>
</dbReference>
<dbReference type="VEuPathDB" id="CryptoDB:Cvel_1621"/>
<dbReference type="SMART" id="SM01274">
    <property type="entry name" value="malic"/>
    <property type="match status" value="1"/>
</dbReference>
<evidence type="ECO:0000256" key="2">
    <source>
        <dbReference type="ARBA" id="ARBA00008785"/>
    </source>
</evidence>
<keyword evidence="4 8" id="KW-0560">Oxidoreductase</keyword>
<evidence type="ECO:0000256" key="5">
    <source>
        <dbReference type="PIRSR" id="PIRSR000106-1"/>
    </source>
</evidence>
<dbReference type="Gene3D" id="3.40.50.10380">
    <property type="entry name" value="Malic enzyme, N-terminal domain"/>
    <property type="match status" value="1"/>
</dbReference>
<feature type="binding site" evidence="6">
    <location>
        <position position="161"/>
    </location>
    <ligand>
        <name>(S)-malate</name>
        <dbReference type="ChEBI" id="CHEBI:15589"/>
    </ligand>
</feature>
<name>A0A0G4I0N6_9ALVE</name>
<feature type="signal peptide" evidence="9">
    <location>
        <begin position="1"/>
        <end position="17"/>
    </location>
</feature>
<dbReference type="InterPro" id="IPR015884">
    <property type="entry name" value="Malic_enzyme_CS"/>
</dbReference>
<comment type="cofactor">
    <cofactor evidence="7">
        <name>Mg(2+)</name>
        <dbReference type="ChEBI" id="CHEBI:18420"/>
    </cofactor>
    <cofactor evidence="7">
        <name>Mn(2+)</name>
        <dbReference type="ChEBI" id="CHEBI:29035"/>
    </cofactor>
    <text evidence="7">Divalent metal cations. Prefers magnesium or manganese.</text>
</comment>
<dbReference type="Gene3D" id="3.40.50.720">
    <property type="entry name" value="NAD(P)-binding Rossmann-like Domain"/>
    <property type="match status" value="1"/>
</dbReference>
<evidence type="ECO:0000313" key="12">
    <source>
        <dbReference type="EMBL" id="CEM50368.1"/>
    </source>
</evidence>
<evidence type="ECO:0000256" key="8">
    <source>
        <dbReference type="RuleBase" id="RU003426"/>
    </source>
</evidence>
<gene>
    <name evidence="12" type="ORF">Cvel_1621</name>
</gene>
<dbReference type="PRINTS" id="PR00072">
    <property type="entry name" value="MALOXRDTASE"/>
</dbReference>
<feature type="chain" id="PRO_5005192061" description="Malic enzyme" evidence="9">
    <location>
        <begin position="18"/>
        <end position="622"/>
    </location>
</feature>
<dbReference type="PANTHER" id="PTHR23406">
    <property type="entry name" value="MALIC ENZYME-RELATED"/>
    <property type="match status" value="1"/>
</dbReference>
<sequence>MVSRLLLFPLLAALSQGAKLGPDFLRDPMLNRDMAVQTPERTELAIEGLLPSAVESPETQLRRLRLRFDELRSPIEKYIFLEELHNRSEDLFFRMLLSDVKNMMPLIYTPTVGKACLDYSKIWNRPRGVFLNKHMKSRIKNVLDNVPNEEVDVIVVTDGSRILGLGDLGANGMGIPVGKLSLYVAAAGIDPSKTLPITLDLGTNNEELLKDDLYIGARHERLSAEEFTEFTDEFVKAVGQRWPSNTPLIQWEDFSTENAFFLLERHRKAAQSFNDDIQGTGSVILAGLLAGLRLNIIEQKERTGLEGGAADASASEVSASLVDQRVVFLGAGSAAVGVADMMVLCGALGLVEEGKGGGESLEGLQEKLREKFYFLDSKGIVSKQSPKLAEHKKKYAQDLPHGMQLLEVIKEVKPTVLIGLSGQGGAFSKDIIKAFVENCPEEKRPLLFALSNPTANSECTATEAYRHGGERIVFASGSPFDPVTVAGPGFLGTGFVGEKLGSLGERLRLPMASAAKGKVRETGQGNNMYIFPGMGLAARQGELKTIDDELFVAAARSLAAQVDKDLLKEGVVYPRVDDIRSISAKVAADVIAWASEKDLSLKKLTAGEALKLVEGAQWSPDP</sequence>
<evidence type="ECO:0000256" key="3">
    <source>
        <dbReference type="ARBA" id="ARBA00022723"/>
    </source>
</evidence>
<dbReference type="SUPFAM" id="SSF51735">
    <property type="entry name" value="NAD(P)-binding Rossmann-fold domains"/>
    <property type="match status" value="2"/>
</dbReference>
<dbReference type="AlphaFoldDB" id="A0A0G4I0N6"/>
<dbReference type="Pfam" id="PF00390">
    <property type="entry name" value="malic"/>
    <property type="match status" value="1"/>
</dbReference>
<dbReference type="GO" id="GO:0046872">
    <property type="term" value="F:metal ion binding"/>
    <property type="evidence" value="ECO:0007669"/>
    <property type="project" value="UniProtKB-KW"/>
</dbReference>
<feature type="active site" description="Proton acceptor" evidence="5">
    <location>
        <position position="179"/>
    </location>
</feature>
<dbReference type="InterPro" id="IPR001891">
    <property type="entry name" value="Malic_OxRdtase"/>
</dbReference>
<feature type="domain" description="Malic enzyme NAD-binding" evidence="10">
    <location>
        <begin position="277"/>
        <end position="595"/>
    </location>
</feature>
<feature type="active site" description="Proton donor" evidence="5">
    <location>
        <position position="108"/>
    </location>
</feature>
<comment type="similarity">
    <text evidence="2 8">Belongs to the malic enzymes family.</text>
</comment>
<dbReference type="GO" id="GO:0005739">
    <property type="term" value="C:mitochondrion"/>
    <property type="evidence" value="ECO:0007669"/>
    <property type="project" value="TreeGrafter"/>
</dbReference>
<feature type="binding site" evidence="6">
    <location>
        <position position="452"/>
    </location>
    <ligand>
        <name>(S)-malate</name>
        <dbReference type="ChEBI" id="CHEBI:15589"/>
    </ligand>
</feature>
<dbReference type="InterPro" id="IPR012301">
    <property type="entry name" value="Malic_N_dom"/>
</dbReference>
<dbReference type="NCBIfam" id="NF010052">
    <property type="entry name" value="PRK13529.1"/>
    <property type="match status" value="1"/>
</dbReference>
<dbReference type="InterPro" id="IPR036291">
    <property type="entry name" value="NAD(P)-bd_dom_sf"/>
</dbReference>
<evidence type="ECO:0000259" key="11">
    <source>
        <dbReference type="SMART" id="SM01274"/>
    </source>
</evidence>
<feature type="binding site" evidence="7">
    <location>
        <position position="252"/>
    </location>
    <ligand>
        <name>a divalent metal cation</name>
        <dbReference type="ChEBI" id="CHEBI:60240"/>
    </ligand>
</feature>
<dbReference type="InterPro" id="IPR046346">
    <property type="entry name" value="Aminoacid_DH-like_N_sf"/>
</dbReference>
<protein>
    <recommendedName>
        <fullName evidence="8">Malic enzyme</fullName>
    </recommendedName>
</protein>
<evidence type="ECO:0000256" key="4">
    <source>
        <dbReference type="ARBA" id="ARBA00023002"/>
    </source>
</evidence>